<name>A0ABZ0CTL4_9BURK</name>
<keyword evidence="1" id="KW-0732">Signal</keyword>
<feature type="chain" id="PRO_5046527440" evidence="1">
    <location>
        <begin position="21"/>
        <end position="257"/>
    </location>
</feature>
<gene>
    <name evidence="2" type="ORF">RXV79_25785</name>
</gene>
<organism evidence="2 3">
    <name type="scientific">Piscinibacter gummiphilus</name>
    <dbReference type="NCBI Taxonomy" id="946333"/>
    <lineage>
        <taxon>Bacteria</taxon>
        <taxon>Pseudomonadati</taxon>
        <taxon>Pseudomonadota</taxon>
        <taxon>Betaproteobacteria</taxon>
        <taxon>Burkholderiales</taxon>
        <taxon>Sphaerotilaceae</taxon>
        <taxon>Piscinibacter</taxon>
    </lineage>
</organism>
<keyword evidence="3" id="KW-1185">Reference proteome</keyword>
<feature type="signal peptide" evidence="1">
    <location>
        <begin position="1"/>
        <end position="20"/>
    </location>
</feature>
<dbReference type="PIRSF" id="PIRSF028477">
    <property type="entry name" value="UCP028477"/>
    <property type="match status" value="1"/>
</dbReference>
<dbReference type="RefSeq" id="WP_316701014.1">
    <property type="nucleotide sequence ID" value="NZ_CP136336.1"/>
</dbReference>
<dbReference type="InterPro" id="IPR014547">
    <property type="entry name" value="UCP028477"/>
</dbReference>
<sequence>MSRRWATALVLSALTTLAHAGRTCEPKPPEARNIERAMVLAERTARALDASGAQVVVLARAGQDLSEYGLRYSHLGLAYRDSGKWRVAHKLNQCGTAHAAVYRQGLGEFFLDDLHDFQAGVVVLRADVQARLLPVLRDNPRLAQLHTERYNMVAYPWAQRYQQSNQWAIETLAMAMDPGAVTRERAQVWLQREGYQPTTLRLSPFKRLGARVTAANVAFDDHPDEKRFRDRIETVTVDSVFSWLVRTGMGNPVQVMR</sequence>
<dbReference type="EMBL" id="CP136336">
    <property type="protein sequence ID" value="WOB08297.1"/>
    <property type="molecule type" value="Genomic_DNA"/>
</dbReference>
<evidence type="ECO:0000313" key="2">
    <source>
        <dbReference type="EMBL" id="WOB08297.1"/>
    </source>
</evidence>
<dbReference type="Pfam" id="PF09916">
    <property type="entry name" value="DUF2145"/>
    <property type="match status" value="1"/>
</dbReference>
<reference evidence="2 3" key="1">
    <citation type="submission" date="2023-10" db="EMBL/GenBank/DDBJ databases">
        <title>Bacteria for the degradation of biodegradable plastic PBAT(Polybutylene adipate terephthalate).</title>
        <authorList>
            <person name="Weon H.-Y."/>
            <person name="Yeon J."/>
        </authorList>
    </citation>
    <scope>NUCLEOTIDE SEQUENCE [LARGE SCALE GENOMIC DNA]</scope>
    <source>
        <strain evidence="2 3">SBD 7-3</strain>
    </source>
</reference>
<dbReference type="Proteomes" id="UP001303946">
    <property type="component" value="Chromosome"/>
</dbReference>
<proteinExistence type="predicted"/>
<protein>
    <submittedName>
        <fullName evidence="2">DUF2145 domain-containing protein</fullName>
    </submittedName>
</protein>
<accession>A0ABZ0CTL4</accession>
<evidence type="ECO:0000313" key="3">
    <source>
        <dbReference type="Proteomes" id="UP001303946"/>
    </source>
</evidence>
<evidence type="ECO:0000256" key="1">
    <source>
        <dbReference type="SAM" id="SignalP"/>
    </source>
</evidence>